<reference evidence="2 3" key="1">
    <citation type="journal article" date="2016" name="Int. J. Syst. Evol. Microbiol.">
        <title>Descriptions of Anaerotaenia torta gen. nov., sp. nov. and Anaerocolumna cellulosilytica gen. nov., sp. nov. isolated from a methanogenic reactor of cattle waste.</title>
        <authorList>
            <person name="Uek A."/>
            <person name="Ohtaki Y."/>
            <person name="Kaku N."/>
            <person name="Ueki K."/>
        </authorList>
    </citation>
    <scope>NUCLEOTIDE SEQUENCE [LARGE SCALE GENOMIC DNA]</scope>
    <source>
        <strain evidence="2 3">SN021</strain>
    </source>
</reference>
<evidence type="ECO:0000313" key="2">
    <source>
        <dbReference type="EMBL" id="BCJ94031.1"/>
    </source>
</evidence>
<dbReference type="RefSeq" id="WP_184094339.1">
    <property type="nucleotide sequence ID" value="NZ_AP023367.1"/>
</dbReference>
<keyword evidence="1" id="KW-0378">Hydrolase</keyword>
<keyword evidence="3" id="KW-1185">Reference proteome</keyword>
<dbReference type="KEGG" id="acel:acsn021_16000"/>
<protein>
    <submittedName>
        <fullName evidence="2">N-acetylmuramoyl-L-alanine amidase CwlD</fullName>
    </submittedName>
</protein>
<dbReference type="Proteomes" id="UP000515561">
    <property type="component" value="Chromosome"/>
</dbReference>
<dbReference type="PANTHER" id="PTHR30404">
    <property type="entry name" value="N-ACETYLMURAMOYL-L-ALANINE AMIDASE"/>
    <property type="match status" value="1"/>
</dbReference>
<gene>
    <name evidence="2" type="primary">cwlD_1</name>
    <name evidence="2" type="ORF">acsn021_16000</name>
</gene>
<organism evidence="2 3">
    <name type="scientific">Anaerocolumna cellulosilytica</name>
    <dbReference type="NCBI Taxonomy" id="433286"/>
    <lineage>
        <taxon>Bacteria</taxon>
        <taxon>Bacillati</taxon>
        <taxon>Bacillota</taxon>
        <taxon>Clostridia</taxon>
        <taxon>Lachnospirales</taxon>
        <taxon>Lachnospiraceae</taxon>
        <taxon>Anaerocolumna</taxon>
    </lineage>
</organism>
<dbReference type="SMART" id="SM00646">
    <property type="entry name" value="Ami_3"/>
    <property type="match status" value="1"/>
</dbReference>
<accession>A0A6S6R4L4</accession>
<dbReference type="InterPro" id="IPR002508">
    <property type="entry name" value="MurNAc-LAA_cat"/>
</dbReference>
<dbReference type="CDD" id="cd02696">
    <property type="entry name" value="MurNAc-LAA"/>
    <property type="match status" value="1"/>
</dbReference>
<dbReference type="Pfam" id="PF01520">
    <property type="entry name" value="Amidase_3"/>
    <property type="match status" value="1"/>
</dbReference>
<sequence>MKKKYFNIISLFIVLLASNLLSKNGVAVIKEILGEKDNRVIIVIDAGHGGFDPGKIGINKALEKDINLSISKKLKGYLEQKGIKVIMTREEDKGLHDENTGDKKRADMRKRVSIINESDALIAVSIHQNSFTAESSKGFQAFYYQNSVEGKLLAETLQEKAKDTLKDGNRREAKSNQSYYMLKNTRCPLVIVECGFLSNWTEAKLLCDEEYQKKVAWAIHLGILEYLNLKAADLNTLN</sequence>
<dbReference type="AlphaFoldDB" id="A0A6S6R4L4"/>
<evidence type="ECO:0000313" key="3">
    <source>
        <dbReference type="Proteomes" id="UP000515561"/>
    </source>
</evidence>
<dbReference type="Gene3D" id="3.40.630.40">
    <property type="entry name" value="Zn-dependent exopeptidases"/>
    <property type="match status" value="1"/>
</dbReference>
<dbReference type="InterPro" id="IPR050695">
    <property type="entry name" value="N-acetylmuramoyl_amidase_3"/>
</dbReference>
<dbReference type="PANTHER" id="PTHR30404:SF0">
    <property type="entry name" value="N-ACETYLMURAMOYL-L-ALANINE AMIDASE AMIC"/>
    <property type="match status" value="1"/>
</dbReference>
<proteinExistence type="predicted"/>
<evidence type="ECO:0000256" key="1">
    <source>
        <dbReference type="ARBA" id="ARBA00022801"/>
    </source>
</evidence>
<dbReference type="EMBL" id="AP023367">
    <property type="protein sequence ID" value="BCJ94031.1"/>
    <property type="molecule type" value="Genomic_DNA"/>
</dbReference>
<dbReference type="GO" id="GO:0030288">
    <property type="term" value="C:outer membrane-bounded periplasmic space"/>
    <property type="evidence" value="ECO:0007669"/>
    <property type="project" value="TreeGrafter"/>
</dbReference>
<dbReference type="GO" id="GO:0008745">
    <property type="term" value="F:N-acetylmuramoyl-L-alanine amidase activity"/>
    <property type="evidence" value="ECO:0007669"/>
    <property type="project" value="InterPro"/>
</dbReference>
<name>A0A6S6R4L4_9FIRM</name>
<dbReference type="SUPFAM" id="SSF53187">
    <property type="entry name" value="Zn-dependent exopeptidases"/>
    <property type="match status" value="1"/>
</dbReference>
<dbReference type="GO" id="GO:0009253">
    <property type="term" value="P:peptidoglycan catabolic process"/>
    <property type="evidence" value="ECO:0007669"/>
    <property type="project" value="InterPro"/>
</dbReference>